<dbReference type="InterPro" id="IPR007886">
    <property type="entry name" value="AlaDH/PNT_N"/>
</dbReference>
<dbReference type="SUPFAM" id="SSF52467">
    <property type="entry name" value="DHS-like NAD/FAD-binding domain"/>
    <property type="match status" value="1"/>
</dbReference>
<dbReference type="OrthoDB" id="37244at2759"/>
<protein>
    <recommendedName>
        <fullName evidence="2">proton-translocating NAD(P)(+) transhydrogenase</fullName>
        <ecNumber evidence="2">7.1.1.1</ecNumber>
    </recommendedName>
</protein>
<feature type="transmembrane region" description="Helical" evidence="13">
    <location>
        <begin position="248"/>
        <end position="271"/>
    </location>
</feature>
<dbReference type="SUPFAM" id="SSF52283">
    <property type="entry name" value="Formate/glycerate dehydrogenase catalytic domain-like"/>
    <property type="match status" value="1"/>
</dbReference>
<keyword evidence="5 13" id="KW-0812">Transmembrane</keyword>
<dbReference type="SMART" id="SM01003">
    <property type="entry name" value="AlaDh_PNT_N"/>
    <property type="match status" value="1"/>
</dbReference>
<feature type="transmembrane region" description="Helical" evidence="13">
    <location>
        <begin position="109"/>
        <end position="128"/>
    </location>
</feature>
<keyword evidence="18" id="KW-1185">Reference proteome</keyword>
<dbReference type="InterPro" id="IPR034300">
    <property type="entry name" value="PNTB-like"/>
</dbReference>
<feature type="domain" description="Alanine dehydrogenase/pyridine nucleotide transhydrogenase N-terminal" evidence="16">
    <location>
        <begin position="604"/>
        <end position="737"/>
    </location>
</feature>
<dbReference type="InterPro" id="IPR007698">
    <property type="entry name" value="AlaDH/PNT_NAD(H)-bd"/>
</dbReference>
<feature type="transmembrane region" description="Helical" evidence="13">
    <location>
        <begin position="217"/>
        <end position="236"/>
    </location>
</feature>
<feature type="transmembrane region" description="Helical" evidence="13">
    <location>
        <begin position="1042"/>
        <end position="1063"/>
    </location>
</feature>
<evidence type="ECO:0000256" key="2">
    <source>
        <dbReference type="ARBA" id="ARBA00012943"/>
    </source>
</evidence>
<dbReference type="SUPFAM" id="SSF51735">
    <property type="entry name" value="NAD(P)-binding Rossmann-fold domains"/>
    <property type="match status" value="1"/>
</dbReference>
<dbReference type="Proteomes" id="UP000186176">
    <property type="component" value="Unassembled WGS sequence"/>
</dbReference>
<evidence type="ECO:0000259" key="16">
    <source>
        <dbReference type="SMART" id="SM01003"/>
    </source>
</evidence>
<evidence type="ECO:0000256" key="8">
    <source>
        <dbReference type="ARBA" id="ARBA00022967"/>
    </source>
</evidence>
<keyword evidence="4" id="KW-0997">Cell inner membrane</keyword>
<evidence type="ECO:0000259" key="15">
    <source>
        <dbReference type="SMART" id="SM01002"/>
    </source>
</evidence>
<organism evidence="17 18">
    <name type="scientific">Cryptosporidium ubiquitum</name>
    <dbReference type="NCBI Taxonomy" id="857276"/>
    <lineage>
        <taxon>Eukaryota</taxon>
        <taxon>Sar</taxon>
        <taxon>Alveolata</taxon>
        <taxon>Apicomplexa</taxon>
        <taxon>Conoidasida</taxon>
        <taxon>Coccidia</taxon>
        <taxon>Eucoccidiorida</taxon>
        <taxon>Eimeriorina</taxon>
        <taxon>Cryptosporidiidae</taxon>
        <taxon>Cryptosporidium</taxon>
    </lineage>
</organism>
<comment type="subcellular location">
    <subcellularLocation>
        <location evidence="1">Cell inner membrane</location>
        <topology evidence="1">Multi-pass membrane protein</topology>
    </subcellularLocation>
</comment>
<feature type="transmembrane region" description="Helical" evidence="13">
    <location>
        <begin position="140"/>
        <end position="159"/>
    </location>
</feature>
<feature type="domain" description="Alanine dehydrogenase/pyridine nucleotide transhydrogenase NAD(H)-binding" evidence="15">
    <location>
        <begin position="746"/>
        <end position="910"/>
    </location>
</feature>
<evidence type="ECO:0000256" key="6">
    <source>
        <dbReference type="ARBA" id="ARBA00022741"/>
    </source>
</evidence>
<dbReference type="PANTHER" id="PTHR10160">
    <property type="entry name" value="NAD(P) TRANSHYDROGENASE"/>
    <property type="match status" value="1"/>
</dbReference>
<dbReference type="EC" id="7.1.1.1" evidence="2"/>
<evidence type="ECO:0000256" key="5">
    <source>
        <dbReference type="ARBA" id="ARBA00022692"/>
    </source>
</evidence>
<evidence type="ECO:0000256" key="3">
    <source>
        <dbReference type="ARBA" id="ARBA00022475"/>
    </source>
</evidence>
<name>A0A1J4MKI8_9CRYT</name>
<feature type="transmembrane region" description="Helical" evidence="13">
    <location>
        <begin position="179"/>
        <end position="197"/>
    </location>
</feature>
<evidence type="ECO:0000256" key="13">
    <source>
        <dbReference type="SAM" id="Phobius"/>
    </source>
</evidence>
<dbReference type="Pfam" id="PF01262">
    <property type="entry name" value="AlaDh_PNT_C"/>
    <property type="match status" value="1"/>
</dbReference>
<dbReference type="GeneID" id="39976889"/>
<evidence type="ECO:0000256" key="11">
    <source>
        <dbReference type="ARBA" id="ARBA00023136"/>
    </source>
</evidence>
<feature type="transmembrane region" description="Helical" evidence="13">
    <location>
        <begin position="86"/>
        <end position="103"/>
    </location>
</feature>
<dbReference type="AlphaFoldDB" id="A0A1J4MKI8"/>
<dbReference type="InterPro" id="IPR008143">
    <property type="entry name" value="Ala_DH/PNT_CS2"/>
</dbReference>
<dbReference type="Gene3D" id="3.40.50.1220">
    <property type="entry name" value="TPP-binding domain"/>
    <property type="match status" value="1"/>
</dbReference>
<evidence type="ECO:0000256" key="9">
    <source>
        <dbReference type="ARBA" id="ARBA00022989"/>
    </source>
</evidence>
<dbReference type="InterPro" id="IPR036291">
    <property type="entry name" value="NAD(P)-bd_dom_sf"/>
</dbReference>
<feature type="transmembrane region" description="Helical" evidence="13">
    <location>
        <begin position="292"/>
        <end position="312"/>
    </location>
</feature>
<keyword evidence="9 13" id="KW-1133">Transmembrane helix</keyword>
<dbReference type="Pfam" id="PF12769">
    <property type="entry name" value="PNTB_4TM"/>
    <property type="match status" value="1"/>
</dbReference>
<dbReference type="GO" id="GO:0016491">
    <property type="term" value="F:oxidoreductase activity"/>
    <property type="evidence" value="ECO:0007669"/>
    <property type="project" value="InterPro"/>
</dbReference>
<sequence length="1153" mass="126332">MRKFNIKLGLLGLSLVLLLIFGLSGTDARLQGGLVKDGNKSLFLGLSEIYQTSSSGSLVMAGQLFAALCFIYCIRGLSSEKTAYRSNVVGFVGMMVAIIVSLSEEGFGSHYFVFFLTTIVSGAVGVYIADTTQLIKMPQLVAAFHSFVGLAALFVSYSYFYSTIELKEGISSLRRVELFVGGAMGMITFVGSVIAALKLDDILPSKSPKIPLKNISLSIILFSICMTGLSFCVSSNELIITTNLHCGMILSALFGLFMIISIGGADMPVIISMLNSYSGWSTAITGFLLDNSLLIISGALIGSSGAILSYIMCKGMNRDFISVLLGGFDQEETEKMVGDTKCYITSSKETAEILAESSKVLIVPGYGMAVSKCQDVISEIIKELESRSTAVDIGIHPVAGRMPGHMNVLLAEADVPTRNVKEMETVNGCMQEYDLVLVVGANDIVNPAALDPQSKISGMPVINVWKAKQVVVSKRSLAYGYACISNELFTKETTKMLLGDSREMLHQVYKTLKGCAGFVPRRQYMDSRVTEETEDTEDSEEVTTALLSSDSISKQRKSLKTLSGILKNKGLGEGETESTGMKKNSKKIALLPIVSEQDKTILFPISPSKVYKFREKGYEIAISRDVLTSSSQSKCFSEELYMRSGASVFKNIEELIKESDVVIKMSRPTEKEARCMKQGQILICNMYISQYQDKENNQDQLLASLAKNGVTVIALDEIPRTSRAQTMDIRTTTSTISGYRAVVEALNSLPRISKSISSAAGNVEESTILVIGVGVAGLQAIATAKSMGAKVFAMDSRSASKEEAESCGARFIQVPSEVDTFGKESGHENKEVLIRQRDLIEKYLCISDVVITSACKPGEECPILITKEAVRKMKSGSVIVDLCSEFGGNCELTQKDKIYSDIQSGVTIMGRSNYEFSMPLQSSELFSGNLLALICELGPTSERFKCDLNNEIISRMCVAHENKMLWKPFSEQNQEKYENQEMQKKKGLLQTITKHSTLISIKDDNQTTQKTVTFASETEIDGYFQKAMKELRNYDKYLNGEVFFYAGVMFTTLFFTVLGLTMTTIQIQNIFSFIISTMLGYYCVWGVDSKLHTPLMSVTNALSGVIIIGSMMQYGNHTVTYTTLMSMVSTFLASINTFGGFYITNKMLALFTS</sequence>
<keyword evidence="6" id="KW-0547">Nucleotide-binding</keyword>
<dbReference type="GO" id="GO:0006740">
    <property type="term" value="P:NADPH regeneration"/>
    <property type="evidence" value="ECO:0007669"/>
    <property type="project" value="TreeGrafter"/>
</dbReference>
<feature type="transmembrane region" description="Helical" evidence="13">
    <location>
        <begin position="52"/>
        <end position="74"/>
    </location>
</feature>
<dbReference type="VEuPathDB" id="CryptoDB:cubi_00096"/>
<dbReference type="GO" id="GO:0005886">
    <property type="term" value="C:plasma membrane"/>
    <property type="evidence" value="ECO:0007669"/>
    <property type="project" value="UniProtKB-SubCell"/>
</dbReference>
<dbReference type="Pfam" id="PF05222">
    <property type="entry name" value="AlaDh_PNT_N"/>
    <property type="match status" value="1"/>
</dbReference>
<keyword evidence="3" id="KW-1003">Cell membrane</keyword>
<evidence type="ECO:0000256" key="10">
    <source>
        <dbReference type="ARBA" id="ARBA00023027"/>
    </source>
</evidence>
<dbReference type="SMART" id="SM01002">
    <property type="entry name" value="AlaDh_PNT_C"/>
    <property type="match status" value="1"/>
</dbReference>
<feature type="signal peptide" evidence="14">
    <location>
        <begin position="1"/>
        <end position="28"/>
    </location>
</feature>
<keyword evidence="14" id="KW-0732">Signal</keyword>
<evidence type="ECO:0000256" key="7">
    <source>
        <dbReference type="ARBA" id="ARBA00022857"/>
    </source>
</evidence>
<evidence type="ECO:0000256" key="1">
    <source>
        <dbReference type="ARBA" id="ARBA00004429"/>
    </source>
</evidence>
<comment type="caution">
    <text evidence="17">The sequence shown here is derived from an EMBL/GenBank/DDBJ whole genome shotgun (WGS) entry which is preliminary data.</text>
</comment>
<feature type="transmembrane region" description="Helical" evidence="13">
    <location>
        <begin position="1124"/>
        <end position="1143"/>
    </location>
</feature>
<dbReference type="Gene3D" id="3.40.50.720">
    <property type="entry name" value="NAD(P)-binding Rossmann-like Domain"/>
    <property type="match status" value="2"/>
</dbReference>
<evidence type="ECO:0000313" key="18">
    <source>
        <dbReference type="Proteomes" id="UP000186176"/>
    </source>
</evidence>
<dbReference type="Pfam" id="PF02233">
    <property type="entry name" value="PNTB"/>
    <property type="match status" value="1"/>
</dbReference>
<feature type="transmembrane region" description="Helical" evidence="13">
    <location>
        <begin position="1070"/>
        <end position="1087"/>
    </location>
</feature>
<dbReference type="InterPro" id="IPR024605">
    <property type="entry name" value="NADP_transhyd_a_C"/>
</dbReference>
<feature type="chain" id="PRO_5013357608" description="proton-translocating NAD(P)(+) transhydrogenase" evidence="14">
    <location>
        <begin position="29"/>
        <end position="1153"/>
    </location>
</feature>
<dbReference type="PANTHER" id="PTHR10160:SF19">
    <property type="entry name" value="PROTON-TRANSLOCATING NAD(P)(+) TRANSHYDROGENASE"/>
    <property type="match status" value="1"/>
</dbReference>
<evidence type="ECO:0000256" key="4">
    <source>
        <dbReference type="ARBA" id="ARBA00022519"/>
    </source>
</evidence>
<proteinExistence type="predicted"/>
<evidence type="ECO:0000256" key="12">
    <source>
        <dbReference type="ARBA" id="ARBA00048202"/>
    </source>
</evidence>
<reference evidence="17 18" key="1">
    <citation type="submission" date="2016-10" db="EMBL/GenBank/DDBJ databases">
        <title>Reductive evolution of mitochondrial metabolism and differential evolution of invasion-related proteins in Cryptosporidium.</title>
        <authorList>
            <person name="Liu S."/>
            <person name="Roellig D.M."/>
            <person name="Guo Y."/>
            <person name="Li N."/>
            <person name="Frace M.A."/>
            <person name="Tang K."/>
            <person name="Zhang L."/>
            <person name="Feng Y."/>
            <person name="Xiao L."/>
        </authorList>
    </citation>
    <scope>NUCLEOTIDE SEQUENCE [LARGE SCALE GENOMIC DNA]</scope>
    <source>
        <strain evidence="17">39726</strain>
    </source>
</reference>
<dbReference type="InterPro" id="IPR029035">
    <property type="entry name" value="DHS-like_NAD/FAD-binding_dom"/>
</dbReference>
<evidence type="ECO:0000313" key="17">
    <source>
        <dbReference type="EMBL" id="OII74543.1"/>
    </source>
</evidence>
<accession>A0A1J4MKI8</accession>
<dbReference type="GO" id="GO:0008750">
    <property type="term" value="F:proton-translocating NAD(P)+ transhydrogenase activity"/>
    <property type="evidence" value="ECO:0007669"/>
    <property type="project" value="UniProtKB-EC"/>
</dbReference>
<keyword evidence="11 13" id="KW-0472">Membrane</keyword>
<dbReference type="EMBL" id="LRBP01000009">
    <property type="protein sequence ID" value="OII74543.1"/>
    <property type="molecule type" value="Genomic_DNA"/>
</dbReference>
<dbReference type="GO" id="GO:0050661">
    <property type="term" value="F:NADP binding"/>
    <property type="evidence" value="ECO:0007669"/>
    <property type="project" value="TreeGrafter"/>
</dbReference>
<keyword evidence="10" id="KW-0520">NAD</keyword>
<keyword evidence="7" id="KW-0521">NADP</keyword>
<keyword evidence="8" id="KW-1278">Translocase</keyword>
<gene>
    <name evidence="17" type="ORF">cubi_00096</name>
</gene>
<dbReference type="RefSeq" id="XP_028875689.1">
    <property type="nucleotide sequence ID" value="XM_029017110.1"/>
</dbReference>
<dbReference type="CDD" id="cd05304">
    <property type="entry name" value="Rubrum_tdh"/>
    <property type="match status" value="1"/>
</dbReference>
<evidence type="ECO:0000256" key="14">
    <source>
        <dbReference type="SAM" id="SignalP"/>
    </source>
</evidence>
<comment type="catalytic activity">
    <reaction evidence="12">
        <text>NAD(+) + NADPH + H(+)(in) = NADH + NADP(+) + H(+)(out)</text>
        <dbReference type="Rhea" id="RHEA:47992"/>
        <dbReference type="ChEBI" id="CHEBI:15378"/>
        <dbReference type="ChEBI" id="CHEBI:57540"/>
        <dbReference type="ChEBI" id="CHEBI:57783"/>
        <dbReference type="ChEBI" id="CHEBI:57945"/>
        <dbReference type="ChEBI" id="CHEBI:58349"/>
        <dbReference type="EC" id="7.1.1.1"/>
    </reaction>
</comment>
<dbReference type="PROSITE" id="PS00837">
    <property type="entry name" value="ALADH_PNT_2"/>
    <property type="match status" value="1"/>
</dbReference>